<comment type="caution">
    <text evidence="1">The sequence shown here is derived from an EMBL/GenBank/DDBJ whole genome shotgun (WGS) entry which is preliminary data.</text>
</comment>
<name>A0AAW0P732_9GOBI</name>
<accession>A0AAW0P732</accession>
<dbReference type="AlphaFoldDB" id="A0AAW0P732"/>
<protein>
    <submittedName>
        <fullName evidence="1">Uncharacterized protein</fullName>
    </submittedName>
</protein>
<evidence type="ECO:0000313" key="1">
    <source>
        <dbReference type="EMBL" id="KAK7916037.1"/>
    </source>
</evidence>
<dbReference type="EMBL" id="JBBPFD010000008">
    <property type="protein sequence ID" value="KAK7916037.1"/>
    <property type="molecule type" value="Genomic_DNA"/>
</dbReference>
<reference evidence="2" key="1">
    <citation type="submission" date="2024-04" db="EMBL/GenBank/DDBJ databases">
        <title>Salinicola lusitanus LLJ914,a marine bacterium isolated from the Okinawa Trough.</title>
        <authorList>
            <person name="Li J."/>
        </authorList>
    </citation>
    <scope>NUCLEOTIDE SEQUENCE [LARGE SCALE GENOMIC DNA]</scope>
</reference>
<organism evidence="1 2">
    <name type="scientific">Mugilogobius chulae</name>
    <name type="common">yellowstripe goby</name>
    <dbReference type="NCBI Taxonomy" id="88201"/>
    <lineage>
        <taxon>Eukaryota</taxon>
        <taxon>Metazoa</taxon>
        <taxon>Chordata</taxon>
        <taxon>Craniata</taxon>
        <taxon>Vertebrata</taxon>
        <taxon>Euteleostomi</taxon>
        <taxon>Actinopterygii</taxon>
        <taxon>Neopterygii</taxon>
        <taxon>Teleostei</taxon>
        <taxon>Neoteleostei</taxon>
        <taxon>Acanthomorphata</taxon>
        <taxon>Gobiaria</taxon>
        <taxon>Gobiiformes</taxon>
        <taxon>Gobioidei</taxon>
        <taxon>Gobiidae</taxon>
        <taxon>Gobionellinae</taxon>
        <taxon>Mugilogobius</taxon>
    </lineage>
</organism>
<evidence type="ECO:0000313" key="2">
    <source>
        <dbReference type="Proteomes" id="UP001460270"/>
    </source>
</evidence>
<dbReference type="Proteomes" id="UP001460270">
    <property type="component" value="Unassembled WGS sequence"/>
</dbReference>
<sequence>MVPRPGPGPDLDLTWTSVWTWPGPRPGPGLDLGLDLAWTSVWTSLETSGPLWRPLDLAWTSVWTWPGPLWRPLDLSGDLWTSLETSGPLWRPLDLSGDLWTSLSAVLVCFLLLRSDQSVGTSKVSSYIVFVDAQTCSRHTGLIRRQRQSLALLCPPNRHDSPVSCDLLLFSSHCLLTKQTTWT</sequence>
<proteinExistence type="predicted"/>
<keyword evidence="2" id="KW-1185">Reference proteome</keyword>
<gene>
    <name evidence="1" type="ORF">WMY93_011798</name>
</gene>